<name>A0A814FCZ8_9BILA</name>
<protein>
    <recommendedName>
        <fullName evidence="11">Ion transport domain-containing protein</fullName>
    </recommendedName>
</protein>
<keyword evidence="2 6" id="KW-0812">Transmembrane</keyword>
<feature type="transmembrane region" description="Helical" evidence="6">
    <location>
        <begin position="307"/>
        <end position="325"/>
    </location>
</feature>
<feature type="domain" description="Ion transport" evidence="7">
    <location>
        <begin position="306"/>
        <end position="564"/>
    </location>
</feature>
<feature type="transmembrane region" description="Helical" evidence="6">
    <location>
        <begin position="385"/>
        <end position="402"/>
    </location>
</feature>
<keyword evidence="10" id="KW-1185">Reference proteome</keyword>
<dbReference type="GO" id="GO:0005261">
    <property type="term" value="F:monoatomic cation channel activity"/>
    <property type="evidence" value="ECO:0007669"/>
    <property type="project" value="TreeGrafter"/>
</dbReference>
<dbReference type="GO" id="GO:0005886">
    <property type="term" value="C:plasma membrane"/>
    <property type="evidence" value="ECO:0007669"/>
    <property type="project" value="TreeGrafter"/>
</dbReference>
<evidence type="ECO:0000259" key="7">
    <source>
        <dbReference type="Pfam" id="PF00520"/>
    </source>
</evidence>
<evidence type="ECO:0008006" key="11">
    <source>
        <dbReference type="Google" id="ProtNLM"/>
    </source>
</evidence>
<dbReference type="AlphaFoldDB" id="A0A814FCZ8"/>
<feature type="transmembrane region" description="Helical" evidence="6">
    <location>
        <begin position="584"/>
        <end position="603"/>
    </location>
</feature>
<dbReference type="Proteomes" id="UP000663879">
    <property type="component" value="Unassembled WGS sequence"/>
</dbReference>
<evidence type="ECO:0000256" key="1">
    <source>
        <dbReference type="ARBA" id="ARBA00004141"/>
    </source>
</evidence>
<evidence type="ECO:0000256" key="5">
    <source>
        <dbReference type="SAM" id="MobiDB-lite"/>
    </source>
</evidence>
<sequence>MKKKNFFSKENIDEVLTFFDTLINDDLVLAYSQKISLNKNILDYFMLRKPQEQISKDQDFFFDHLCENPEHEMFLFNVLLCRQEMSMLFLTRGTNSIGHSLIATKIFKFYANEFDDDLNICEEMAKYFESLACDILKLFNENDELYSQLTLIRKLKEFENVTCMRIATSSRDLNFISMQSFQNVLDRIWYHRMLPDTNKAKLLICLVFPFLAPAIIKYRQKIDHNKEKSEGLIKSQKKDETKETEVLEPTDEENPGKTLNDEELIKKIDAEFSNDFFDLGNHGNYNYFQFLYHFLNTPFVKFIYHQIWYLLFLLLFSYVVLCDFSKFETPKYPTTSFELAISIPEIVLMIWIFAFVTEEIRKFLKEEMKKYYIINTLIGDFWENINIGAILLYLVAFILRFIKDDQCFKAARIIMAVDIILWFFKSLKAYTFLRQLGPKLYMIREMLVQLAYFFLIVLLFMFAFGVSTTALMFQNQALDKHLLKNVFLPAYFMIGGEYYTRTVIMDASSGQCSDSSPYSECPEETGSSVALALYVIYLIFLNILLVNLLIAIFNNTYDTIEQEANKIWNSQRYALVTEYYNKPLLPAPFVLLSYLFSVFKFILRKSSMIFEPKRGRFSKFLSRNQFFRYLTHKWNYIFVYILDEKEERKIIRIEESLTNELINLREKDKKDNFEVKVEQNYEKLDILSSRFEEFMEKGNFALNEKIQAIDTSLNNLLKSMK</sequence>
<evidence type="ECO:0000256" key="4">
    <source>
        <dbReference type="ARBA" id="ARBA00023136"/>
    </source>
</evidence>
<comment type="caution">
    <text evidence="9">The sequence shown here is derived from an EMBL/GenBank/DDBJ whole genome shotgun (WGS) entry which is preliminary data.</text>
</comment>
<comment type="subcellular location">
    <subcellularLocation>
        <location evidence="1">Membrane</location>
        <topology evidence="1">Multi-pass membrane protein</topology>
    </subcellularLocation>
</comment>
<evidence type="ECO:0000313" key="10">
    <source>
        <dbReference type="Proteomes" id="UP000663879"/>
    </source>
</evidence>
<dbReference type="EMBL" id="CAJNOC010003377">
    <property type="protein sequence ID" value="CAF0980027.1"/>
    <property type="molecule type" value="Genomic_DNA"/>
</dbReference>
<feature type="transmembrane region" description="Helical" evidence="6">
    <location>
        <begin position="452"/>
        <end position="473"/>
    </location>
</feature>
<dbReference type="InterPro" id="IPR057366">
    <property type="entry name" value="TRPM-like"/>
</dbReference>
<dbReference type="InterPro" id="IPR005821">
    <property type="entry name" value="Ion_trans_dom"/>
</dbReference>
<evidence type="ECO:0000256" key="3">
    <source>
        <dbReference type="ARBA" id="ARBA00022989"/>
    </source>
</evidence>
<dbReference type="PANTHER" id="PTHR13800:SF1">
    <property type="entry name" value="TRANSIENT RECEPTOR POTENTIAL CATION CHANNEL TRPM"/>
    <property type="match status" value="1"/>
</dbReference>
<gene>
    <name evidence="9" type="ORF">OXX778_LOCUS15366</name>
</gene>
<feature type="region of interest" description="Disordered" evidence="5">
    <location>
        <begin position="229"/>
        <end position="258"/>
    </location>
</feature>
<dbReference type="GO" id="GO:0030001">
    <property type="term" value="P:metal ion transport"/>
    <property type="evidence" value="ECO:0007669"/>
    <property type="project" value="TreeGrafter"/>
</dbReference>
<evidence type="ECO:0000256" key="6">
    <source>
        <dbReference type="SAM" id="Phobius"/>
    </source>
</evidence>
<feature type="domain" description="TRPM-like" evidence="8">
    <location>
        <begin position="23"/>
        <end position="177"/>
    </location>
</feature>
<proteinExistence type="predicted"/>
<feature type="transmembrane region" description="Helical" evidence="6">
    <location>
        <begin position="531"/>
        <end position="553"/>
    </location>
</feature>
<keyword evidence="4 6" id="KW-0472">Membrane</keyword>
<dbReference type="Pfam" id="PF25508">
    <property type="entry name" value="TRPM2"/>
    <property type="match status" value="1"/>
</dbReference>
<feature type="transmembrane region" description="Helical" evidence="6">
    <location>
        <begin position="414"/>
        <end position="432"/>
    </location>
</feature>
<feature type="transmembrane region" description="Helical" evidence="6">
    <location>
        <begin position="337"/>
        <end position="356"/>
    </location>
</feature>
<dbReference type="InterPro" id="IPR050927">
    <property type="entry name" value="TRPM"/>
</dbReference>
<dbReference type="OrthoDB" id="9994106at2759"/>
<evidence type="ECO:0000256" key="2">
    <source>
        <dbReference type="ARBA" id="ARBA00022692"/>
    </source>
</evidence>
<feature type="compositionally biased region" description="Basic and acidic residues" evidence="5">
    <location>
        <begin position="229"/>
        <end position="245"/>
    </location>
</feature>
<accession>A0A814FCZ8</accession>
<keyword evidence="3 6" id="KW-1133">Transmembrane helix</keyword>
<evidence type="ECO:0000313" key="9">
    <source>
        <dbReference type="EMBL" id="CAF0980027.1"/>
    </source>
</evidence>
<reference evidence="9" key="1">
    <citation type="submission" date="2021-02" db="EMBL/GenBank/DDBJ databases">
        <authorList>
            <person name="Nowell W R."/>
        </authorList>
    </citation>
    <scope>NUCLEOTIDE SEQUENCE</scope>
    <source>
        <strain evidence="9">Ploen Becks lab</strain>
    </source>
</reference>
<dbReference type="Pfam" id="PF00520">
    <property type="entry name" value="Ion_trans"/>
    <property type="match status" value="1"/>
</dbReference>
<organism evidence="9 10">
    <name type="scientific">Brachionus calyciflorus</name>
    <dbReference type="NCBI Taxonomy" id="104777"/>
    <lineage>
        <taxon>Eukaryota</taxon>
        <taxon>Metazoa</taxon>
        <taxon>Spiralia</taxon>
        <taxon>Gnathifera</taxon>
        <taxon>Rotifera</taxon>
        <taxon>Eurotatoria</taxon>
        <taxon>Monogononta</taxon>
        <taxon>Pseudotrocha</taxon>
        <taxon>Ploima</taxon>
        <taxon>Brachionidae</taxon>
        <taxon>Brachionus</taxon>
    </lineage>
</organism>
<evidence type="ECO:0000259" key="8">
    <source>
        <dbReference type="Pfam" id="PF25508"/>
    </source>
</evidence>
<dbReference type="PANTHER" id="PTHR13800">
    <property type="entry name" value="TRANSIENT RECEPTOR POTENTIAL CATION CHANNEL, SUBFAMILY M, MEMBER 6"/>
    <property type="match status" value="1"/>
</dbReference>